<organism evidence="2">
    <name type="scientific">Arundo donax</name>
    <name type="common">Giant reed</name>
    <name type="synonym">Donax arundinaceus</name>
    <dbReference type="NCBI Taxonomy" id="35708"/>
    <lineage>
        <taxon>Eukaryota</taxon>
        <taxon>Viridiplantae</taxon>
        <taxon>Streptophyta</taxon>
        <taxon>Embryophyta</taxon>
        <taxon>Tracheophyta</taxon>
        <taxon>Spermatophyta</taxon>
        <taxon>Magnoliopsida</taxon>
        <taxon>Liliopsida</taxon>
        <taxon>Poales</taxon>
        <taxon>Poaceae</taxon>
        <taxon>PACMAD clade</taxon>
        <taxon>Arundinoideae</taxon>
        <taxon>Arundineae</taxon>
        <taxon>Arundo</taxon>
    </lineage>
</organism>
<feature type="region of interest" description="Disordered" evidence="1">
    <location>
        <begin position="1"/>
        <end position="22"/>
    </location>
</feature>
<dbReference type="EMBL" id="GBRH01197569">
    <property type="protein sequence ID" value="JAE00327.1"/>
    <property type="molecule type" value="Transcribed_RNA"/>
</dbReference>
<accession>A0A0A9L732</accession>
<proteinExistence type="predicted"/>
<evidence type="ECO:0000256" key="1">
    <source>
        <dbReference type="SAM" id="MobiDB-lite"/>
    </source>
</evidence>
<name>A0A0A9L732_ARUDO</name>
<sequence>MRANFRLGLKKSPRLSHAKAQV</sequence>
<feature type="compositionally biased region" description="Basic residues" evidence="1">
    <location>
        <begin position="8"/>
        <end position="22"/>
    </location>
</feature>
<dbReference type="AlphaFoldDB" id="A0A0A9L732"/>
<reference evidence="2" key="2">
    <citation type="journal article" date="2015" name="Data Brief">
        <title>Shoot transcriptome of the giant reed, Arundo donax.</title>
        <authorList>
            <person name="Barrero R.A."/>
            <person name="Guerrero F.D."/>
            <person name="Moolhuijzen P."/>
            <person name="Goolsby J.A."/>
            <person name="Tidwell J."/>
            <person name="Bellgard S.E."/>
            <person name="Bellgard M.I."/>
        </authorList>
    </citation>
    <scope>NUCLEOTIDE SEQUENCE</scope>
    <source>
        <tissue evidence="2">Shoot tissue taken approximately 20 cm above the soil surface</tissue>
    </source>
</reference>
<reference evidence="2" key="1">
    <citation type="submission" date="2014-09" db="EMBL/GenBank/DDBJ databases">
        <authorList>
            <person name="Magalhaes I.L.F."/>
            <person name="Oliveira U."/>
            <person name="Santos F.R."/>
            <person name="Vidigal T.H.D.A."/>
            <person name="Brescovit A.D."/>
            <person name="Santos A.J."/>
        </authorList>
    </citation>
    <scope>NUCLEOTIDE SEQUENCE</scope>
    <source>
        <tissue evidence="2">Shoot tissue taken approximately 20 cm above the soil surface</tissue>
    </source>
</reference>
<evidence type="ECO:0000313" key="2">
    <source>
        <dbReference type="EMBL" id="JAE00327.1"/>
    </source>
</evidence>
<protein>
    <submittedName>
        <fullName evidence="2">Uncharacterized protein</fullName>
    </submittedName>
</protein>